<dbReference type="STRING" id="106549.A0A540LGU8"/>
<accession>A0A540LGU8</accession>
<sequence length="137" mass="14710">MVIIDAQPEKLNSRSNSISDPNTSQSLAFILNNPNASDASSASVAQPEFAPLVPRSAFDSKEKSDVDSIGGQGEALVACFREGKFSEEGERGRGGEGEADREEEESEEVEDGAEVRQEGWRGGRAVVNAEKEPRRLG</sequence>
<evidence type="ECO:0000313" key="3">
    <source>
        <dbReference type="Proteomes" id="UP000315295"/>
    </source>
</evidence>
<protein>
    <submittedName>
        <fullName evidence="2">Uncharacterized protein</fullName>
    </submittedName>
</protein>
<name>A0A540LGU8_MALBA</name>
<evidence type="ECO:0000313" key="2">
    <source>
        <dbReference type="EMBL" id="TQD85703.1"/>
    </source>
</evidence>
<comment type="caution">
    <text evidence="2">The sequence shown here is derived from an EMBL/GenBank/DDBJ whole genome shotgun (WGS) entry which is preliminary data.</text>
</comment>
<evidence type="ECO:0000256" key="1">
    <source>
        <dbReference type="SAM" id="MobiDB-lite"/>
    </source>
</evidence>
<dbReference type="AlphaFoldDB" id="A0A540LGU8"/>
<reference evidence="2 3" key="1">
    <citation type="journal article" date="2019" name="G3 (Bethesda)">
        <title>Sequencing of a Wild Apple (Malus baccata) Genome Unravels the Differences Between Cultivated and Wild Apple Species Regarding Disease Resistance and Cold Tolerance.</title>
        <authorList>
            <person name="Chen X."/>
        </authorList>
    </citation>
    <scope>NUCLEOTIDE SEQUENCE [LARGE SCALE GENOMIC DNA]</scope>
    <source>
        <strain evidence="3">cv. Shandingzi</strain>
        <tissue evidence="2">Leaves</tissue>
    </source>
</reference>
<feature type="compositionally biased region" description="Acidic residues" evidence="1">
    <location>
        <begin position="99"/>
        <end position="112"/>
    </location>
</feature>
<feature type="region of interest" description="Disordered" evidence="1">
    <location>
        <begin position="81"/>
        <end position="137"/>
    </location>
</feature>
<organism evidence="2 3">
    <name type="scientific">Malus baccata</name>
    <name type="common">Siberian crab apple</name>
    <name type="synonym">Pyrus baccata</name>
    <dbReference type="NCBI Taxonomy" id="106549"/>
    <lineage>
        <taxon>Eukaryota</taxon>
        <taxon>Viridiplantae</taxon>
        <taxon>Streptophyta</taxon>
        <taxon>Embryophyta</taxon>
        <taxon>Tracheophyta</taxon>
        <taxon>Spermatophyta</taxon>
        <taxon>Magnoliopsida</taxon>
        <taxon>eudicotyledons</taxon>
        <taxon>Gunneridae</taxon>
        <taxon>Pentapetalae</taxon>
        <taxon>rosids</taxon>
        <taxon>fabids</taxon>
        <taxon>Rosales</taxon>
        <taxon>Rosaceae</taxon>
        <taxon>Amygdaloideae</taxon>
        <taxon>Maleae</taxon>
        <taxon>Malus</taxon>
    </lineage>
</organism>
<feature type="compositionally biased region" description="Polar residues" evidence="1">
    <location>
        <begin position="13"/>
        <end position="22"/>
    </location>
</feature>
<dbReference type="Proteomes" id="UP000315295">
    <property type="component" value="Unassembled WGS sequence"/>
</dbReference>
<proteinExistence type="predicted"/>
<feature type="compositionally biased region" description="Basic and acidic residues" evidence="1">
    <location>
        <begin position="81"/>
        <end position="98"/>
    </location>
</feature>
<gene>
    <name evidence="2" type="ORF">C1H46_028755</name>
</gene>
<dbReference type="EMBL" id="VIEB01000588">
    <property type="protein sequence ID" value="TQD85703.1"/>
    <property type="molecule type" value="Genomic_DNA"/>
</dbReference>
<keyword evidence="3" id="KW-1185">Reference proteome</keyword>
<feature type="region of interest" description="Disordered" evidence="1">
    <location>
        <begin position="1"/>
        <end position="22"/>
    </location>
</feature>